<evidence type="ECO:0000259" key="2">
    <source>
        <dbReference type="SMART" id="SM00382"/>
    </source>
</evidence>
<dbReference type="PANTHER" id="PTHR23077">
    <property type="entry name" value="AAA-FAMILY ATPASE"/>
    <property type="match status" value="1"/>
</dbReference>
<accession>A0ABM1VWA4</accession>
<gene>
    <name evidence="4 5 6 7" type="primary">LOC101856970</name>
</gene>
<dbReference type="RefSeq" id="XP_005102409.1">
    <property type="nucleotide sequence ID" value="XM_005102352.3"/>
</dbReference>
<feature type="domain" description="AAA+ ATPase" evidence="2">
    <location>
        <begin position="425"/>
        <end position="614"/>
    </location>
</feature>
<evidence type="ECO:0000313" key="5">
    <source>
        <dbReference type="RefSeq" id="XP_005102409.1"/>
    </source>
</evidence>
<reference evidence="4 5" key="1">
    <citation type="submission" date="2025-05" db="UniProtKB">
        <authorList>
            <consortium name="RefSeq"/>
        </authorList>
    </citation>
    <scope>IDENTIFICATION</scope>
</reference>
<keyword evidence="3" id="KW-1185">Reference proteome</keyword>
<sequence length="694" mass="76323">MSADHNLSIFYQEVFGNNLKKVRNATLSVVVDNLNRFKSCGSQDKRYECIAKFCQNVLLNKILQSEQEIHLERSKLARSYGIVYIVVCACISENDSNEGVLTRDADVVVQSVISKDFYELRKSLHQEKVSVAGISTEAEKLNQLLRFGKLQYGTSYRQVGVLLHGPPGCGKSSLVKHIAQSCDAVVLNVESTDVLQSEVGSGVEALKRFFRRAVALSEEGSVILFLDELDTLCPHRDNSSLGSKQITSALIHELDSLHGKDIPGLLVLGATNVISSLDPSLRRPGRFDREVLINIPTKDQRLAILELFTNHVELDCAVQLCDIAMRTPGYVGADLRALCEEAESMTLKREGAVPNVKPTVKLEDFDHALHCVAPLMKRSSDCVIDLQPVNWEDIGGLEDVKHEIRQSIEWPLLYPDVLHRMDLTPTKGVLLFGPPGCCKTTLVKAAATSCHVTFLSLSGAQVFSPYVGESEKIVSEAFQKARALSPSILFFDEIETLVGKRSSEKNQSRVQERILATLLNEMDGVGIRLDKKTNASLNQDRGRSTVGVSGPQEMQKMDNRGVGCTSIVSECNSSLDLKGSQVMVIGATNRPDMLDPAILRPGRLDKHIHVPPPDAEARAAILKVYTSKMSTSDLDLHKMSLDTELYTGADLKNLCKEAGLFALREILARGDPGSPICVNSHHFARAKEIVKPSL</sequence>
<dbReference type="InterPro" id="IPR041569">
    <property type="entry name" value="AAA_lid_3"/>
</dbReference>
<dbReference type="Pfam" id="PF00004">
    <property type="entry name" value="AAA"/>
    <property type="match status" value="2"/>
</dbReference>
<dbReference type="Gene3D" id="1.10.8.60">
    <property type="match status" value="2"/>
</dbReference>
<organism evidence="3 7">
    <name type="scientific">Aplysia californica</name>
    <name type="common">California sea hare</name>
    <dbReference type="NCBI Taxonomy" id="6500"/>
    <lineage>
        <taxon>Eukaryota</taxon>
        <taxon>Metazoa</taxon>
        <taxon>Spiralia</taxon>
        <taxon>Lophotrochozoa</taxon>
        <taxon>Mollusca</taxon>
        <taxon>Gastropoda</taxon>
        <taxon>Heterobranchia</taxon>
        <taxon>Euthyneura</taxon>
        <taxon>Tectipleura</taxon>
        <taxon>Aplysiida</taxon>
        <taxon>Aplysioidea</taxon>
        <taxon>Aplysiidae</taxon>
        <taxon>Aplysia</taxon>
    </lineage>
</organism>
<dbReference type="GeneID" id="101856970"/>
<name>A0ABM1VWA4_APLCA</name>
<dbReference type="RefSeq" id="XP_005102408.1">
    <property type="nucleotide sequence ID" value="XM_005102351.2"/>
</dbReference>
<comment type="similarity">
    <text evidence="1">Belongs to the AAA ATPase family.</text>
</comment>
<keyword evidence="1" id="KW-0547">Nucleotide-binding</keyword>
<keyword evidence="1" id="KW-0067">ATP-binding</keyword>
<dbReference type="Gene3D" id="3.40.50.300">
    <property type="entry name" value="P-loop containing nucleotide triphosphate hydrolases"/>
    <property type="match status" value="3"/>
</dbReference>
<dbReference type="InterPro" id="IPR003960">
    <property type="entry name" value="ATPase_AAA_CS"/>
</dbReference>
<dbReference type="InterPro" id="IPR003959">
    <property type="entry name" value="ATPase_AAA_core"/>
</dbReference>
<dbReference type="InterPro" id="IPR003593">
    <property type="entry name" value="AAA+_ATPase"/>
</dbReference>
<evidence type="ECO:0000313" key="4">
    <source>
        <dbReference type="RefSeq" id="XP_005102408.1"/>
    </source>
</evidence>
<dbReference type="Pfam" id="PF17862">
    <property type="entry name" value="AAA_lid_3"/>
    <property type="match status" value="2"/>
</dbReference>
<feature type="domain" description="AAA+ ATPase" evidence="2">
    <location>
        <begin position="157"/>
        <end position="297"/>
    </location>
</feature>
<protein>
    <submittedName>
        <fullName evidence="4 5">Spermatogenesis-associated protein 5-like protein 1 isoform X1</fullName>
    </submittedName>
</protein>
<dbReference type="SUPFAM" id="SSF52540">
    <property type="entry name" value="P-loop containing nucleoside triphosphate hydrolases"/>
    <property type="match status" value="2"/>
</dbReference>
<evidence type="ECO:0000313" key="7">
    <source>
        <dbReference type="RefSeq" id="XP_035826696.1"/>
    </source>
</evidence>
<dbReference type="InterPro" id="IPR027417">
    <property type="entry name" value="P-loop_NTPase"/>
</dbReference>
<dbReference type="RefSeq" id="XP_035826696.1">
    <property type="nucleotide sequence ID" value="XM_035970803.1"/>
</dbReference>
<evidence type="ECO:0000313" key="3">
    <source>
        <dbReference type="Proteomes" id="UP000694888"/>
    </source>
</evidence>
<evidence type="ECO:0000256" key="1">
    <source>
        <dbReference type="RuleBase" id="RU003651"/>
    </source>
</evidence>
<dbReference type="PANTHER" id="PTHR23077:SF194">
    <property type="entry name" value="ATPASE FAMILY GENE 2 PROTEIN HOMOLOG B"/>
    <property type="match status" value="1"/>
</dbReference>
<dbReference type="PROSITE" id="PS00674">
    <property type="entry name" value="AAA"/>
    <property type="match status" value="2"/>
</dbReference>
<dbReference type="InterPro" id="IPR050168">
    <property type="entry name" value="AAA_ATPase_domain"/>
</dbReference>
<dbReference type="Proteomes" id="UP000694888">
    <property type="component" value="Unplaced"/>
</dbReference>
<proteinExistence type="inferred from homology"/>
<evidence type="ECO:0000313" key="6">
    <source>
        <dbReference type="RefSeq" id="XP_012940302.1"/>
    </source>
</evidence>
<dbReference type="RefSeq" id="XP_012940302.1">
    <property type="nucleotide sequence ID" value="XM_013084848.2"/>
</dbReference>
<dbReference type="SMART" id="SM00382">
    <property type="entry name" value="AAA"/>
    <property type="match status" value="2"/>
</dbReference>